<dbReference type="InterPro" id="IPR020846">
    <property type="entry name" value="MFS_dom"/>
</dbReference>
<accession>X0Y5B6</accession>
<keyword evidence="1" id="KW-0472">Membrane</keyword>
<dbReference type="GO" id="GO:0022857">
    <property type="term" value="F:transmembrane transporter activity"/>
    <property type="evidence" value="ECO:0007669"/>
    <property type="project" value="InterPro"/>
</dbReference>
<protein>
    <recommendedName>
        <fullName evidence="2">Major facilitator superfamily (MFS) profile domain-containing protein</fullName>
    </recommendedName>
</protein>
<dbReference type="AlphaFoldDB" id="X0Y5B6"/>
<proteinExistence type="predicted"/>
<comment type="caution">
    <text evidence="3">The sequence shown here is derived from an EMBL/GenBank/DDBJ whole genome shotgun (WGS) entry which is preliminary data.</text>
</comment>
<dbReference type="Gene3D" id="1.20.1250.20">
    <property type="entry name" value="MFS general substrate transporter like domains"/>
    <property type="match status" value="1"/>
</dbReference>
<organism evidence="3">
    <name type="scientific">marine sediment metagenome</name>
    <dbReference type="NCBI Taxonomy" id="412755"/>
    <lineage>
        <taxon>unclassified sequences</taxon>
        <taxon>metagenomes</taxon>
        <taxon>ecological metagenomes</taxon>
    </lineage>
</organism>
<dbReference type="InterPro" id="IPR011701">
    <property type="entry name" value="MFS"/>
</dbReference>
<feature type="transmembrane region" description="Helical" evidence="1">
    <location>
        <begin position="86"/>
        <end position="107"/>
    </location>
</feature>
<feature type="non-terminal residue" evidence="3">
    <location>
        <position position="131"/>
    </location>
</feature>
<dbReference type="GO" id="GO:0005886">
    <property type="term" value="C:plasma membrane"/>
    <property type="evidence" value="ECO:0007669"/>
    <property type="project" value="TreeGrafter"/>
</dbReference>
<feature type="transmembrane region" description="Helical" evidence="1">
    <location>
        <begin position="30"/>
        <end position="49"/>
    </location>
</feature>
<evidence type="ECO:0000256" key="1">
    <source>
        <dbReference type="SAM" id="Phobius"/>
    </source>
</evidence>
<feature type="transmembrane region" description="Helical" evidence="1">
    <location>
        <begin position="61"/>
        <end position="80"/>
    </location>
</feature>
<reference evidence="3" key="1">
    <citation type="journal article" date="2014" name="Front. Microbiol.">
        <title>High frequency of phylogenetically diverse reductive dehalogenase-homologous genes in deep subseafloor sedimentary metagenomes.</title>
        <authorList>
            <person name="Kawai M."/>
            <person name="Futagami T."/>
            <person name="Toyoda A."/>
            <person name="Takaki Y."/>
            <person name="Nishi S."/>
            <person name="Hori S."/>
            <person name="Arai W."/>
            <person name="Tsubouchi T."/>
            <person name="Morono Y."/>
            <person name="Uchiyama I."/>
            <person name="Ito T."/>
            <person name="Fujiyama A."/>
            <person name="Inagaki F."/>
            <person name="Takami H."/>
        </authorList>
    </citation>
    <scope>NUCLEOTIDE SEQUENCE</scope>
    <source>
        <strain evidence="3">Expedition CK06-06</strain>
    </source>
</reference>
<dbReference type="PANTHER" id="PTHR23521:SF3">
    <property type="entry name" value="MFS TRANSPORTER"/>
    <property type="match status" value="1"/>
</dbReference>
<dbReference type="EMBL" id="BARS01057679">
    <property type="protein sequence ID" value="GAG42482.1"/>
    <property type="molecule type" value="Genomic_DNA"/>
</dbReference>
<dbReference type="PANTHER" id="PTHR23521">
    <property type="entry name" value="TRANSPORTER MFS SUPERFAMILY"/>
    <property type="match status" value="1"/>
</dbReference>
<feature type="domain" description="Major facilitator superfamily (MFS) profile" evidence="2">
    <location>
        <begin position="1"/>
        <end position="131"/>
    </location>
</feature>
<evidence type="ECO:0000313" key="3">
    <source>
        <dbReference type="EMBL" id="GAG42482.1"/>
    </source>
</evidence>
<name>X0Y5B6_9ZZZZ</name>
<dbReference type="Pfam" id="PF07690">
    <property type="entry name" value="MFS_1"/>
    <property type="match status" value="1"/>
</dbReference>
<sequence length="131" mass="13970">LGFGILMLGDGLQGTLLAVRADLEGFSTTLTGLVMSSFYIGFLAGSILTPKITAKVGHIRVFAALAALASASILMHALFIQVPVWIALRLVSGFCFAGLYIVAESWLNDRATNETRGKLLSLYMVVTYIGV</sequence>
<feature type="non-terminal residue" evidence="3">
    <location>
        <position position="1"/>
    </location>
</feature>
<keyword evidence="1" id="KW-1133">Transmembrane helix</keyword>
<dbReference type="InterPro" id="IPR036259">
    <property type="entry name" value="MFS_trans_sf"/>
</dbReference>
<gene>
    <name evidence="3" type="ORF">S01H1_84473</name>
</gene>
<evidence type="ECO:0000259" key="2">
    <source>
        <dbReference type="PROSITE" id="PS50850"/>
    </source>
</evidence>
<dbReference type="SUPFAM" id="SSF103473">
    <property type="entry name" value="MFS general substrate transporter"/>
    <property type="match status" value="1"/>
</dbReference>
<dbReference type="PROSITE" id="PS50850">
    <property type="entry name" value="MFS"/>
    <property type="match status" value="1"/>
</dbReference>
<keyword evidence="1" id="KW-0812">Transmembrane</keyword>